<reference evidence="1 2" key="1">
    <citation type="submission" date="2019-10" db="EMBL/GenBank/DDBJ databases">
        <title>Nocardia macrotermitis sp. nov. and Nocardia aurantia sp. nov., isolated from the gut of fungus growing-termite Macrotermes natalensis.</title>
        <authorList>
            <person name="Benndorf R."/>
            <person name="Schwitalla J."/>
            <person name="Martin K."/>
            <person name="De Beer W."/>
            <person name="Kaster A.-K."/>
            <person name="Vollmers J."/>
            <person name="Poulsen M."/>
            <person name="Beemelmanns C."/>
        </authorList>
    </citation>
    <scope>NUCLEOTIDE SEQUENCE [LARGE SCALE GENOMIC DNA]</scope>
    <source>
        <strain evidence="1 2">RB56</strain>
    </source>
</reference>
<organism evidence="1 2">
    <name type="scientific">Nocardia aurantia</name>
    <dbReference type="NCBI Taxonomy" id="2585199"/>
    <lineage>
        <taxon>Bacteria</taxon>
        <taxon>Bacillati</taxon>
        <taxon>Actinomycetota</taxon>
        <taxon>Actinomycetes</taxon>
        <taxon>Mycobacteriales</taxon>
        <taxon>Nocardiaceae</taxon>
        <taxon>Nocardia</taxon>
    </lineage>
</organism>
<accession>A0A7K0E4B4</accession>
<sequence>MKVGGRHETETIVAISHHADRDYEFILQHDTCTKAAEHDPDSGGQFAGT</sequence>
<proteinExistence type="predicted"/>
<dbReference type="AlphaFoldDB" id="A0A7K0E4B4"/>
<dbReference type="EMBL" id="WEGI01000032">
    <property type="protein sequence ID" value="MQY32014.1"/>
    <property type="molecule type" value="Genomic_DNA"/>
</dbReference>
<gene>
    <name evidence="1" type="ORF">NRB56_76280</name>
</gene>
<comment type="caution">
    <text evidence="1">The sequence shown here is derived from an EMBL/GenBank/DDBJ whole genome shotgun (WGS) entry which is preliminary data.</text>
</comment>
<evidence type="ECO:0000313" key="2">
    <source>
        <dbReference type="Proteomes" id="UP000431401"/>
    </source>
</evidence>
<protein>
    <submittedName>
        <fullName evidence="1">Uncharacterized protein</fullName>
    </submittedName>
</protein>
<dbReference type="Proteomes" id="UP000431401">
    <property type="component" value="Unassembled WGS sequence"/>
</dbReference>
<keyword evidence="2" id="KW-1185">Reference proteome</keyword>
<evidence type="ECO:0000313" key="1">
    <source>
        <dbReference type="EMBL" id="MQY32014.1"/>
    </source>
</evidence>
<name>A0A7K0E4B4_9NOCA</name>